<sequence length="184" mass="21507">MEVMLIGIPFLIYIYLRIRLGNDISDQERDEALFQEGIELFNQEDCVKAFRYFDAQIIEYPKSATAYFYRAKCHYYFENWEAALNDFEKTLRIDNSIADAYLQKANCLYMLEDYKMALFELKRASRMFLGKNADVIRFIAELEFRGGDFESAEKNLKIASSLGDSQSTILLQTLFLGNIRNISK</sequence>
<organism evidence="4 5">
    <name type="scientific">Emticicia aquatilis</name>
    <dbReference type="NCBI Taxonomy" id="1537369"/>
    <lineage>
        <taxon>Bacteria</taxon>
        <taxon>Pseudomonadati</taxon>
        <taxon>Bacteroidota</taxon>
        <taxon>Cytophagia</taxon>
        <taxon>Cytophagales</taxon>
        <taxon>Leadbetterellaceae</taxon>
        <taxon>Emticicia</taxon>
    </lineage>
</organism>
<dbReference type="SUPFAM" id="SSF48452">
    <property type="entry name" value="TPR-like"/>
    <property type="match status" value="1"/>
</dbReference>
<evidence type="ECO:0000256" key="2">
    <source>
        <dbReference type="ARBA" id="ARBA00022803"/>
    </source>
</evidence>
<dbReference type="PROSITE" id="PS50005">
    <property type="entry name" value="TPR"/>
    <property type="match status" value="1"/>
</dbReference>
<proteinExistence type="predicted"/>
<dbReference type="Proteomes" id="UP000609064">
    <property type="component" value="Unassembled WGS sequence"/>
</dbReference>
<dbReference type="InterPro" id="IPR019734">
    <property type="entry name" value="TPR_rpt"/>
</dbReference>
<keyword evidence="2 3" id="KW-0802">TPR repeat</keyword>
<dbReference type="RefSeq" id="WP_188765210.1">
    <property type="nucleotide sequence ID" value="NZ_BMKK01000002.1"/>
</dbReference>
<feature type="repeat" description="TPR" evidence="3">
    <location>
        <begin position="64"/>
        <end position="97"/>
    </location>
</feature>
<dbReference type="PANTHER" id="PTHR44858">
    <property type="entry name" value="TETRATRICOPEPTIDE REPEAT PROTEIN 6"/>
    <property type="match status" value="1"/>
</dbReference>
<dbReference type="InterPro" id="IPR050498">
    <property type="entry name" value="Ycf3"/>
</dbReference>
<accession>A0A917DLK7</accession>
<reference evidence="4" key="1">
    <citation type="journal article" date="2014" name="Int. J. Syst. Evol. Microbiol.">
        <title>Complete genome sequence of Corynebacterium casei LMG S-19264T (=DSM 44701T), isolated from a smear-ripened cheese.</title>
        <authorList>
            <consortium name="US DOE Joint Genome Institute (JGI-PGF)"/>
            <person name="Walter F."/>
            <person name="Albersmeier A."/>
            <person name="Kalinowski J."/>
            <person name="Ruckert C."/>
        </authorList>
    </citation>
    <scope>NUCLEOTIDE SEQUENCE</scope>
    <source>
        <strain evidence="4">CGMCC 1.15958</strain>
    </source>
</reference>
<dbReference type="GO" id="GO:0009279">
    <property type="term" value="C:cell outer membrane"/>
    <property type="evidence" value="ECO:0007669"/>
    <property type="project" value="TreeGrafter"/>
</dbReference>
<evidence type="ECO:0008006" key="6">
    <source>
        <dbReference type="Google" id="ProtNLM"/>
    </source>
</evidence>
<evidence type="ECO:0000313" key="4">
    <source>
        <dbReference type="EMBL" id="GGD50102.1"/>
    </source>
</evidence>
<gene>
    <name evidence="4" type="ORF">GCM10011514_12880</name>
</gene>
<dbReference type="Gene3D" id="1.25.40.10">
    <property type="entry name" value="Tetratricopeptide repeat domain"/>
    <property type="match status" value="1"/>
</dbReference>
<dbReference type="GO" id="GO:0046813">
    <property type="term" value="P:receptor-mediated virion attachment to host cell"/>
    <property type="evidence" value="ECO:0007669"/>
    <property type="project" value="TreeGrafter"/>
</dbReference>
<dbReference type="AlphaFoldDB" id="A0A917DLK7"/>
<dbReference type="SMART" id="SM00028">
    <property type="entry name" value="TPR"/>
    <property type="match status" value="4"/>
</dbReference>
<name>A0A917DLK7_9BACT</name>
<evidence type="ECO:0000313" key="5">
    <source>
        <dbReference type="Proteomes" id="UP000609064"/>
    </source>
</evidence>
<dbReference type="InterPro" id="IPR011990">
    <property type="entry name" value="TPR-like_helical_dom_sf"/>
</dbReference>
<evidence type="ECO:0000256" key="1">
    <source>
        <dbReference type="ARBA" id="ARBA00022737"/>
    </source>
</evidence>
<keyword evidence="1" id="KW-0677">Repeat</keyword>
<protein>
    <recommendedName>
        <fullName evidence="6">Tetratricopeptide repeat protein</fullName>
    </recommendedName>
</protein>
<dbReference type="EMBL" id="BMKK01000002">
    <property type="protein sequence ID" value="GGD50102.1"/>
    <property type="molecule type" value="Genomic_DNA"/>
</dbReference>
<dbReference type="PANTHER" id="PTHR44858:SF1">
    <property type="entry name" value="UDP-N-ACETYLGLUCOSAMINE--PEPTIDE N-ACETYLGLUCOSAMINYLTRANSFERASE SPINDLY-RELATED"/>
    <property type="match status" value="1"/>
</dbReference>
<keyword evidence="5" id="KW-1185">Reference proteome</keyword>
<evidence type="ECO:0000256" key="3">
    <source>
        <dbReference type="PROSITE-ProRule" id="PRU00339"/>
    </source>
</evidence>
<comment type="caution">
    <text evidence="4">The sequence shown here is derived from an EMBL/GenBank/DDBJ whole genome shotgun (WGS) entry which is preliminary data.</text>
</comment>
<reference evidence="4" key="2">
    <citation type="submission" date="2020-09" db="EMBL/GenBank/DDBJ databases">
        <authorList>
            <person name="Sun Q."/>
            <person name="Zhou Y."/>
        </authorList>
    </citation>
    <scope>NUCLEOTIDE SEQUENCE</scope>
    <source>
        <strain evidence="4">CGMCC 1.15958</strain>
    </source>
</reference>